<evidence type="ECO:0000256" key="4">
    <source>
        <dbReference type="ARBA" id="ARBA00022989"/>
    </source>
</evidence>
<dbReference type="CDD" id="cd11577">
    <property type="entry name" value="GH71"/>
    <property type="match status" value="1"/>
</dbReference>
<dbReference type="InterPro" id="IPR051836">
    <property type="entry name" value="Kremen_rcpt"/>
</dbReference>
<keyword evidence="6" id="KW-0325">Glycoprotein</keyword>
<keyword evidence="4" id="KW-1133">Transmembrane helix</keyword>
<proteinExistence type="predicted"/>
<comment type="subcellular location">
    <subcellularLocation>
        <location evidence="1">Membrane</location>
        <topology evidence="1">Single-pass membrane protein</topology>
    </subcellularLocation>
</comment>
<evidence type="ECO:0000256" key="2">
    <source>
        <dbReference type="ARBA" id="ARBA00022692"/>
    </source>
</evidence>
<keyword evidence="2" id="KW-0812">Transmembrane</keyword>
<dbReference type="Proteomes" id="UP000242287">
    <property type="component" value="Unassembled WGS sequence"/>
</dbReference>
<keyword evidence="3" id="KW-0732">Signal</keyword>
<evidence type="ECO:0000256" key="6">
    <source>
        <dbReference type="ARBA" id="ARBA00023180"/>
    </source>
</evidence>
<dbReference type="PANTHER" id="PTHR24269">
    <property type="entry name" value="KREMEN PROTEIN"/>
    <property type="match status" value="1"/>
</dbReference>
<dbReference type="InterPro" id="IPR005197">
    <property type="entry name" value="Glyco_hydro_71"/>
</dbReference>
<dbReference type="EMBL" id="KZ302011">
    <property type="protein sequence ID" value="PFH50093.1"/>
    <property type="molecule type" value="Genomic_DNA"/>
</dbReference>
<dbReference type="GO" id="GO:0005886">
    <property type="term" value="C:plasma membrane"/>
    <property type="evidence" value="ECO:0007669"/>
    <property type="project" value="TreeGrafter"/>
</dbReference>
<protein>
    <submittedName>
        <fullName evidence="8">Glycoside hydrolase family 71 protein</fullName>
    </submittedName>
</protein>
<sequence length="530" mass="59400">YPYTQLDWEDDFRQMQQNGVDAVALNIGSDSWQLNQLHLAYSAAQSLPTNNNSFRLFLSFDFTAMPCSIDYVVNLVNQFAQHPSQFKVRGRPMVSSYSGDCLGNKGWADVKRRTNGYLMPFIWGLEDKFQEWDSLDSWYCWGCAWPQGNSDKTTNDDDYYFSQLGSRYATTVSVWLYTHYGYKNFLQRSDDWLINSRWEQLIAMRDQLTFVEMVTWNDYGESDYFGPIKGSQPDGTTWANGFPHTAWFEMSKYYITAFKTGQYPPITEDVIYFWARPHPAAAIAVADRLGKPSGHDWTSDYLWAVVFATSTSTITLQSGVSSQTFNNVPAGVTKLKIPLASGKVAVTMFRNAQKVIDHREDNFEFGATPFLYNYNAYVGSAIASHTTASLPSSPSSAIPTSPISITIAETAKWVSTGCLKDSRDRILRGSFTAQAGMTSDRCIDICNSQNYTIAATEYGSQCYCGSQLYKTGDAGTIADTASCNMSCGGDSSQICGGSWHASVFVSNPDLKLLRQRVRRGQRLDSHSWNS</sequence>
<evidence type="ECO:0000256" key="3">
    <source>
        <dbReference type="ARBA" id="ARBA00022729"/>
    </source>
</evidence>
<dbReference type="Gene3D" id="3.20.20.80">
    <property type="entry name" value="Glycosidases"/>
    <property type="match status" value="1"/>
</dbReference>
<evidence type="ECO:0000259" key="7">
    <source>
        <dbReference type="PROSITE" id="PS51212"/>
    </source>
</evidence>
<dbReference type="PANTHER" id="PTHR24269:SF16">
    <property type="entry name" value="PROTEIN SLG1"/>
    <property type="match status" value="1"/>
</dbReference>
<name>A0A2A9NQY4_9AGAR</name>
<dbReference type="SMART" id="SM00321">
    <property type="entry name" value="WSC"/>
    <property type="match status" value="1"/>
</dbReference>
<reference evidence="8 9" key="1">
    <citation type="submission" date="2014-02" db="EMBL/GenBank/DDBJ databases">
        <title>Transposable element dynamics among asymbiotic and ectomycorrhizal Amanita fungi.</title>
        <authorList>
            <consortium name="DOE Joint Genome Institute"/>
            <person name="Hess J."/>
            <person name="Skrede I."/>
            <person name="Wolfe B."/>
            <person name="LaButti K."/>
            <person name="Ohm R.A."/>
            <person name="Grigoriev I.V."/>
            <person name="Pringle A."/>
        </authorList>
    </citation>
    <scope>NUCLEOTIDE SEQUENCE [LARGE SCALE GENOMIC DNA]</scope>
    <source>
        <strain evidence="8 9">SKay4041</strain>
    </source>
</reference>
<gene>
    <name evidence="8" type="ORF">AMATHDRAFT_145900</name>
</gene>
<dbReference type="AlphaFoldDB" id="A0A2A9NQY4"/>
<accession>A0A2A9NQY4</accession>
<dbReference type="PROSITE" id="PS51212">
    <property type="entry name" value="WSC"/>
    <property type="match status" value="1"/>
</dbReference>
<dbReference type="InterPro" id="IPR002889">
    <property type="entry name" value="WSC_carb-bd"/>
</dbReference>
<evidence type="ECO:0000313" key="8">
    <source>
        <dbReference type="EMBL" id="PFH50093.1"/>
    </source>
</evidence>
<feature type="non-terminal residue" evidence="8">
    <location>
        <position position="1"/>
    </location>
</feature>
<keyword evidence="5" id="KW-0472">Membrane</keyword>
<dbReference type="Pfam" id="PF03659">
    <property type="entry name" value="Glyco_hydro_71"/>
    <property type="match status" value="1"/>
</dbReference>
<evidence type="ECO:0000256" key="1">
    <source>
        <dbReference type="ARBA" id="ARBA00004167"/>
    </source>
</evidence>
<dbReference type="STRING" id="703135.A0A2A9NQY4"/>
<dbReference type="Pfam" id="PF01822">
    <property type="entry name" value="WSC"/>
    <property type="match status" value="1"/>
</dbReference>
<keyword evidence="9" id="KW-1185">Reference proteome</keyword>
<keyword evidence="8" id="KW-0378">Hydrolase</keyword>
<organism evidence="8 9">
    <name type="scientific">Amanita thiersii Skay4041</name>
    <dbReference type="NCBI Taxonomy" id="703135"/>
    <lineage>
        <taxon>Eukaryota</taxon>
        <taxon>Fungi</taxon>
        <taxon>Dikarya</taxon>
        <taxon>Basidiomycota</taxon>
        <taxon>Agaricomycotina</taxon>
        <taxon>Agaricomycetes</taxon>
        <taxon>Agaricomycetidae</taxon>
        <taxon>Agaricales</taxon>
        <taxon>Pluteineae</taxon>
        <taxon>Amanitaceae</taxon>
        <taxon>Amanita</taxon>
    </lineage>
</organism>
<evidence type="ECO:0000313" key="9">
    <source>
        <dbReference type="Proteomes" id="UP000242287"/>
    </source>
</evidence>
<feature type="domain" description="WSC" evidence="7">
    <location>
        <begin position="412"/>
        <end position="507"/>
    </location>
</feature>
<dbReference type="GO" id="GO:0051118">
    <property type="term" value="F:glucan endo-1,3-alpha-glucosidase activity"/>
    <property type="evidence" value="ECO:0007669"/>
    <property type="project" value="InterPro"/>
</dbReference>
<dbReference type="OrthoDB" id="3257981at2759"/>
<evidence type="ECO:0000256" key="5">
    <source>
        <dbReference type="ARBA" id="ARBA00023136"/>
    </source>
</evidence>